<dbReference type="PANTHER" id="PTHR33166">
    <property type="entry name" value="GAG_P30 DOMAIN-CONTAINING PROTEIN"/>
    <property type="match status" value="1"/>
</dbReference>
<evidence type="ECO:0000256" key="1">
    <source>
        <dbReference type="SAM" id="MobiDB-lite"/>
    </source>
</evidence>
<evidence type="ECO:0000313" key="3">
    <source>
        <dbReference type="Proteomes" id="UP000326062"/>
    </source>
</evidence>
<protein>
    <recommendedName>
        <fullName evidence="4">Core shell protein Gag P30 domain-containing protein</fullName>
    </recommendedName>
</protein>
<feature type="compositionally biased region" description="Pro residues" evidence="1">
    <location>
        <begin position="146"/>
        <end position="162"/>
    </location>
</feature>
<feature type="region of interest" description="Disordered" evidence="1">
    <location>
        <begin position="94"/>
        <end position="168"/>
    </location>
</feature>
<dbReference type="SUPFAM" id="SSF47836">
    <property type="entry name" value="Retroviral matrix proteins"/>
    <property type="match status" value="1"/>
</dbReference>
<sequence>MSGSSSKPTVLNCMRKNFKKGVGGGFGAKTTLRKFCDLCELLWPAFAAGWPPEGARPAHGPSSAPGRHWASGTSRQFPHIDSSFLTAQTLPPRARFCPNGQEQSRVSVARSLRKKERWGESPIFQGDAVEDPLMPPPHIPLTPQAPAQPAPDPLPDSPPPSLAPHHLTSKTPLASAWQISLRETEGPQQVAEDDSPFSITDPLNWEHHNPAYSDRSWAMTDPLKTLGCYHDAFLHGLRAGVKKPTNMSNITVAMIQKVDETPPDFYERLYMRRKLQTLDGFAGMNATQLLEVANEVFVN</sequence>
<evidence type="ECO:0008006" key="4">
    <source>
        <dbReference type="Google" id="ProtNLM"/>
    </source>
</evidence>
<keyword evidence="3" id="KW-1185">Reference proteome</keyword>
<organism evidence="2 3">
    <name type="scientific">Muntiacus reevesi</name>
    <name type="common">Reeves' muntjac</name>
    <name type="synonym">Cervus reevesi</name>
    <dbReference type="NCBI Taxonomy" id="9886"/>
    <lineage>
        <taxon>Eukaryota</taxon>
        <taxon>Metazoa</taxon>
        <taxon>Chordata</taxon>
        <taxon>Craniata</taxon>
        <taxon>Vertebrata</taxon>
        <taxon>Euteleostomi</taxon>
        <taxon>Mammalia</taxon>
        <taxon>Eutheria</taxon>
        <taxon>Laurasiatheria</taxon>
        <taxon>Artiodactyla</taxon>
        <taxon>Ruminantia</taxon>
        <taxon>Pecora</taxon>
        <taxon>Cervidae</taxon>
        <taxon>Muntiacinae</taxon>
        <taxon>Muntiacus</taxon>
    </lineage>
</organism>
<reference evidence="2 3" key="1">
    <citation type="submission" date="2019-06" db="EMBL/GenBank/DDBJ databases">
        <title>Discovery of a novel chromosome fission-fusion reversal in muntjac.</title>
        <authorList>
            <person name="Mudd A.B."/>
            <person name="Bredeson J.V."/>
            <person name="Baum R."/>
            <person name="Hockemeyer D."/>
            <person name="Rokhsar D.S."/>
        </authorList>
    </citation>
    <scope>NUCLEOTIDE SEQUENCE [LARGE SCALE GENOMIC DNA]</scope>
    <source>
        <strain evidence="2">UCam_UCB_Mr</strain>
        <tissue evidence="2">Fibroblast cell line</tissue>
    </source>
</reference>
<gene>
    <name evidence="2" type="ORF">FD755_024791</name>
</gene>
<accession>A0A5N3UTU1</accession>
<comment type="caution">
    <text evidence="2">The sequence shown here is derived from an EMBL/GenBank/DDBJ whole genome shotgun (WGS) entry which is preliminary data.</text>
</comment>
<proteinExistence type="predicted"/>
<evidence type="ECO:0000313" key="2">
    <source>
        <dbReference type="EMBL" id="KAB0340145.1"/>
    </source>
</evidence>
<dbReference type="Proteomes" id="UP000326062">
    <property type="component" value="Unassembled WGS sequence"/>
</dbReference>
<dbReference type="EMBL" id="VCEB01004883">
    <property type="protein sequence ID" value="KAB0340145.1"/>
    <property type="molecule type" value="Genomic_DNA"/>
</dbReference>
<feature type="region of interest" description="Disordered" evidence="1">
    <location>
        <begin position="53"/>
        <end position="75"/>
    </location>
</feature>
<dbReference type="InterPro" id="IPR036946">
    <property type="entry name" value="G_retro_matrix_sf"/>
</dbReference>
<dbReference type="Gene3D" id="1.10.150.180">
    <property type="entry name" value="Gamma-retroviral matrix domain"/>
    <property type="match status" value="1"/>
</dbReference>
<dbReference type="InterPro" id="IPR050462">
    <property type="entry name" value="Retroviral_Gag-Pol_poly"/>
</dbReference>
<dbReference type="InterPro" id="IPR010999">
    <property type="entry name" value="Retrovr_matrix"/>
</dbReference>
<name>A0A5N3UTU1_MUNRE</name>
<dbReference type="AlphaFoldDB" id="A0A5N3UTU1"/>